<keyword evidence="5 6" id="KW-0472">Membrane</keyword>
<feature type="transmembrane region" description="Helical" evidence="6">
    <location>
        <begin position="12"/>
        <end position="30"/>
    </location>
</feature>
<dbReference type="Gene3D" id="2.40.128.260">
    <property type="entry name" value="Type IV secretion system, VirB10/TraB/TrbI"/>
    <property type="match status" value="1"/>
</dbReference>
<comment type="similarity">
    <text evidence="2">Belongs to the TrbI/VirB10 family.</text>
</comment>
<evidence type="ECO:0000256" key="6">
    <source>
        <dbReference type="SAM" id="Phobius"/>
    </source>
</evidence>
<evidence type="ECO:0000256" key="1">
    <source>
        <dbReference type="ARBA" id="ARBA00004167"/>
    </source>
</evidence>
<dbReference type="AlphaFoldDB" id="A0A3G1LYF0"/>
<keyword evidence="4 6" id="KW-1133">Transmembrane helix</keyword>
<accession>A0A3G1LYF0</accession>
<organism evidence="7">
    <name type="scientific">Helicobacter pylori</name>
    <name type="common">Campylobacter pylori</name>
    <dbReference type="NCBI Taxonomy" id="210"/>
    <lineage>
        <taxon>Bacteria</taxon>
        <taxon>Pseudomonadati</taxon>
        <taxon>Campylobacterota</taxon>
        <taxon>Epsilonproteobacteria</taxon>
        <taxon>Campylobacterales</taxon>
        <taxon>Helicobacteraceae</taxon>
        <taxon>Helicobacter</taxon>
    </lineage>
</organism>
<dbReference type="GO" id="GO:0016020">
    <property type="term" value="C:membrane"/>
    <property type="evidence" value="ECO:0007669"/>
    <property type="project" value="UniProtKB-SubCell"/>
</dbReference>
<proteinExistence type="inferred from homology"/>
<dbReference type="InterPro" id="IPR042217">
    <property type="entry name" value="T4SS_VirB10/TrbI"/>
</dbReference>
<dbReference type="EMBL" id="KX838311">
    <property type="protein sequence ID" value="AUO31431.1"/>
    <property type="molecule type" value="Genomic_DNA"/>
</dbReference>
<evidence type="ECO:0000256" key="2">
    <source>
        <dbReference type="ARBA" id="ARBA00010265"/>
    </source>
</evidence>
<protein>
    <submittedName>
        <fullName evidence="7">VirB10 type IV secretion protein</fullName>
    </submittedName>
</protein>
<sequence>MGFFRVIRNAPIVSVFIVLMLIFCAWFFLYDDSSPKAVRNYVKSKFPISDYLYKKADKKKIPPQNNVIKQEIKEEEIKKSCKGQITDNKGNLIDDDCNIIATQKQVNNLPNLPKTKPTVASNPFNYNTANEDEKTRLVILASRISSQKETQPPISIKNSVSHIKSKEKRELEKEYGSSGFKNFKRKNIASSENKLLRTITADRMIPAILITPISSEIGESKIVAQVESDIYATMGRAVLIPKGSRAIGYYQKLTP</sequence>
<dbReference type="InterPro" id="IPR005498">
    <property type="entry name" value="T4SS_VirB10/TraB/TrbI"/>
</dbReference>
<evidence type="ECO:0000256" key="5">
    <source>
        <dbReference type="ARBA" id="ARBA00023136"/>
    </source>
</evidence>
<keyword evidence="3 6" id="KW-0812">Transmembrane</keyword>
<evidence type="ECO:0000256" key="4">
    <source>
        <dbReference type="ARBA" id="ARBA00022989"/>
    </source>
</evidence>
<evidence type="ECO:0000256" key="3">
    <source>
        <dbReference type="ARBA" id="ARBA00022692"/>
    </source>
</evidence>
<evidence type="ECO:0000313" key="7">
    <source>
        <dbReference type="EMBL" id="AUO31431.1"/>
    </source>
</evidence>
<comment type="subcellular location">
    <subcellularLocation>
        <location evidence="1">Membrane</location>
        <topology evidence="1">Single-pass membrane protein</topology>
    </subcellularLocation>
</comment>
<reference evidence="7" key="1">
    <citation type="journal article" date="2017" name="Helicobacter">
        <title>The expression of Helicobacter pylori tfs plasticity zone cluster is regulated by pH and adherence, and its composition is associated with differential gastric IL-8 secretion.</title>
        <authorList>
            <person name="Silva B."/>
            <person name="Nunes A."/>
            <person name="Vale F.F."/>
            <person name="Rocha R."/>
            <person name="Gomes J.P."/>
            <person name="Dias R."/>
            <person name="Oleastro M."/>
        </authorList>
    </citation>
    <scope>NUCLEOTIDE SEQUENCE</scope>
    <source>
        <strain evidence="7">Hp3375/08</strain>
    </source>
</reference>
<name>A0A3G1LYF0_HELPX</name>
<dbReference type="Pfam" id="PF03743">
    <property type="entry name" value="TrbI"/>
    <property type="match status" value="1"/>
</dbReference>